<organism evidence="2 3">
    <name type="scientific">Pseudacidovorax intermedius</name>
    <dbReference type="NCBI Taxonomy" id="433924"/>
    <lineage>
        <taxon>Bacteria</taxon>
        <taxon>Pseudomonadati</taxon>
        <taxon>Pseudomonadota</taxon>
        <taxon>Betaproteobacteria</taxon>
        <taxon>Burkholderiales</taxon>
        <taxon>Comamonadaceae</taxon>
        <taxon>Pseudacidovorax</taxon>
    </lineage>
</organism>
<name>A0A147GV57_9BURK</name>
<proteinExistence type="predicted"/>
<dbReference type="AlphaFoldDB" id="A0A147GV57"/>
<keyword evidence="1" id="KW-0472">Membrane</keyword>
<keyword evidence="3" id="KW-1185">Reference proteome</keyword>
<protein>
    <recommendedName>
        <fullName evidence="4">AlgX/AlgJ SGNH hydrolase-like domain-containing protein</fullName>
    </recommendedName>
</protein>
<reference evidence="2 3" key="1">
    <citation type="journal article" date="2016" name="Front. Microbiol.">
        <title>Genomic Resource of Rice Seed Associated Bacteria.</title>
        <authorList>
            <person name="Midha S."/>
            <person name="Bansal K."/>
            <person name="Sharma S."/>
            <person name="Kumar N."/>
            <person name="Patil P.P."/>
            <person name="Chaudhry V."/>
            <person name="Patil P.B."/>
        </authorList>
    </citation>
    <scope>NUCLEOTIDE SEQUENCE [LARGE SCALE GENOMIC DNA]</scope>
    <source>
        <strain evidence="2 3">NS331</strain>
    </source>
</reference>
<comment type="caution">
    <text evidence="2">The sequence shown here is derived from an EMBL/GenBank/DDBJ whole genome shotgun (WGS) entry which is preliminary data.</text>
</comment>
<keyword evidence="1" id="KW-1133">Transmembrane helix</keyword>
<dbReference type="RefSeq" id="WP_058642224.1">
    <property type="nucleotide sequence ID" value="NZ_LDSL01000070.1"/>
</dbReference>
<dbReference type="OrthoDB" id="7064412at2"/>
<evidence type="ECO:0008006" key="4">
    <source>
        <dbReference type="Google" id="ProtNLM"/>
    </source>
</evidence>
<evidence type="ECO:0000313" key="2">
    <source>
        <dbReference type="EMBL" id="KTT21391.1"/>
    </source>
</evidence>
<feature type="transmembrane region" description="Helical" evidence="1">
    <location>
        <begin position="6"/>
        <end position="30"/>
    </location>
</feature>
<accession>A0A147GV57</accession>
<dbReference type="Proteomes" id="UP000072741">
    <property type="component" value="Unassembled WGS sequence"/>
</dbReference>
<evidence type="ECO:0000256" key="1">
    <source>
        <dbReference type="SAM" id="Phobius"/>
    </source>
</evidence>
<sequence length="334" mass="37215">MNNAAIWLRTFLVGFLIVSAMLVVTLFTAVPYGDLTRIGRLSDDEFGWRQPAPAAPPAEALVSSPLKDADIFVVGDSFSMTLYWQSTLVRAGYKVATLYWGQVGYLCGDFSQWLHNAGFRGKLVIAESVERLLDERVRKGAECKTMGKPPEIKPTPFIRPLAGVPDLGLNWTAKLTTGLITWQNMREVRAAHTDLQFGDETQVRFVPEGCKQFSHRMCDRALFFKDDLNNGPLTTQTLDLMARFTRSQTVPILWMVIPNKTTVYLDPDYSAAFVKGLRDSGLGPDLFGYAQAARHQVVDLYFPNDTHFSMHGQYALGDIMLKAVQARLGTPSAP</sequence>
<dbReference type="EMBL" id="LDSL01000070">
    <property type="protein sequence ID" value="KTT21391.1"/>
    <property type="molecule type" value="Genomic_DNA"/>
</dbReference>
<gene>
    <name evidence="2" type="ORF">NS331_11985</name>
</gene>
<keyword evidence="1" id="KW-0812">Transmembrane</keyword>
<dbReference type="PATRIC" id="fig|433924.3.peg.4451"/>
<evidence type="ECO:0000313" key="3">
    <source>
        <dbReference type="Proteomes" id="UP000072741"/>
    </source>
</evidence>